<protein>
    <submittedName>
        <fullName evidence="2 3">Spermatogenesis-associated protein 19, mitochondrial isoform X1</fullName>
    </submittedName>
</protein>
<accession>A0A8B8SDQ9</accession>
<dbReference type="InterPro" id="IPR028219">
    <property type="entry name" value="SPATA19"/>
</dbReference>
<evidence type="ECO:0000313" key="1">
    <source>
        <dbReference type="Proteomes" id="UP000694856"/>
    </source>
</evidence>
<dbReference type="RefSeq" id="XP_032328375.1">
    <property type="nucleotide sequence ID" value="XM_032472484.1"/>
</dbReference>
<dbReference type="GO" id="GO:0097225">
    <property type="term" value="C:sperm midpiece"/>
    <property type="evidence" value="ECO:0007669"/>
    <property type="project" value="TreeGrafter"/>
</dbReference>
<dbReference type="Pfam" id="PF15212">
    <property type="entry name" value="SPATA19"/>
    <property type="match status" value="2"/>
</dbReference>
<dbReference type="CTD" id="219938"/>
<keyword evidence="1" id="KW-1185">Reference proteome</keyword>
<dbReference type="GeneID" id="102519077"/>
<evidence type="ECO:0000313" key="4">
    <source>
        <dbReference type="RefSeq" id="XP_032328377.1"/>
    </source>
</evidence>
<reference evidence="2 3" key="1">
    <citation type="submission" date="2025-04" db="UniProtKB">
        <authorList>
            <consortium name="RefSeq"/>
        </authorList>
    </citation>
    <scope>IDENTIFICATION</scope>
    <source>
        <tissue evidence="2 3">Ear skin</tissue>
    </source>
</reference>
<sequence length="194" mass="22430">MFTAALNASNWMQHRSPSVDVEVVESEAVSVVQHWLKKTEEEASKDIKEKMSASCPPSHGQDVHVTRDVVKHHLSKSDLLKSQSQEVLEERTRIQFIRWRRVVVGLHWAPPGCDGAPWSPVAPLQLCCLLWRKIHLSKMCFCFRIHSHTRIFQVPSEVRNDVMRDRIEQVRRSLCHLSDETSQELHDRNSCSDC</sequence>
<proteinExistence type="predicted"/>
<name>A0A8B8SDQ9_CAMFR</name>
<organism evidence="1 3">
    <name type="scientific">Camelus ferus</name>
    <name type="common">Wild bactrian camel</name>
    <name type="synonym">Camelus bactrianus ferus</name>
    <dbReference type="NCBI Taxonomy" id="419612"/>
    <lineage>
        <taxon>Eukaryota</taxon>
        <taxon>Metazoa</taxon>
        <taxon>Chordata</taxon>
        <taxon>Craniata</taxon>
        <taxon>Vertebrata</taxon>
        <taxon>Euteleostomi</taxon>
        <taxon>Mammalia</taxon>
        <taxon>Eutheria</taxon>
        <taxon>Laurasiatheria</taxon>
        <taxon>Artiodactyla</taxon>
        <taxon>Tylopoda</taxon>
        <taxon>Camelidae</taxon>
        <taxon>Camelus</taxon>
    </lineage>
</organism>
<dbReference type="RefSeq" id="XP_032328377.1">
    <property type="nucleotide sequence ID" value="XM_032472486.1"/>
</dbReference>
<dbReference type="PANTHER" id="PTHR36468">
    <property type="entry name" value="SPERMATOGENESIS-ASSOCIATED PROTEIN 19, MITOCHONDRIAL"/>
    <property type="match status" value="1"/>
</dbReference>
<dbReference type="RefSeq" id="XP_032328376.1">
    <property type="nucleotide sequence ID" value="XM_032472485.1"/>
</dbReference>
<dbReference type="AlphaFoldDB" id="A0A8B8SDQ9"/>
<evidence type="ECO:0000313" key="2">
    <source>
        <dbReference type="RefSeq" id="XP_032328375.1"/>
    </source>
</evidence>
<gene>
    <name evidence="2 3 4" type="primary">SPATA19</name>
</gene>
<dbReference type="KEGG" id="cfr:102519077"/>
<evidence type="ECO:0000313" key="3">
    <source>
        <dbReference type="RefSeq" id="XP_032328376.1"/>
    </source>
</evidence>
<dbReference type="PANTHER" id="PTHR36468:SF1">
    <property type="entry name" value="SPERMATOGENESIS-ASSOCIATED PROTEIN 19, MITOCHONDRIAL"/>
    <property type="match status" value="1"/>
</dbReference>
<dbReference type="Proteomes" id="UP000694856">
    <property type="component" value="Chromosome 33"/>
</dbReference>